<comment type="similarity">
    <text evidence="1">Belongs to the actin family.</text>
</comment>
<dbReference type="EMBL" id="KZ993393">
    <property type="protein sequence ID" value="RKP04882.1"/>
    <property type="molecule type" value="Genomic_DNA"/>
</dbReference>
<reference evidence="3" key="1">
    <citation type="journal article" date="2018" name="Nat. Microbiol.">
        <title>Leveraging single-cell genomics to expand the fungal tree of life.</title>
        <authorList>
            <person name="Ahrendt S.R."/>
            <person name="Quandt C.A."/>
            <person name="Ciobanu D."/>
            <person name="Clum A."/>
            <person name="Salamov A."/>
            <person name="Andreopoulos B."/>
            <person name="Cheng J.F."/>
            <person name="Woyke T."/>
            <person name="Pelin A."/>
            <person name="Henrissat B."/>
            <person name="Reynolds N.K."/>
            <person name="Benny G.L."/>
            <person name="Smith M.E."/>
            <person name="James T.Y."/>
            <person name="Grigoriev I.V."/>
        </authorList>
    </citation>
    <scope>NUCLEOTIDE SEQUENCE [LARGE SCALE GENOMIC DNA]</scope>
    <source>
        <strain evidence="3">RSA 1356</strain>
    </source>
</reference>
<dbReference type="InterPro" id="IPR004000">
    <property type="entry name" value="Actin"/>
</dbReference>
<accession>A0A4P9XGX0</accession>
<dbReference type="CDD" id="cd10208">
    <property type="entry name" value="ASKHA_NBD_ScArp9-like"/>
    <property type="match status" value="1"/>
</dbReference>
<dbReference type="STRING" id="78915.A0A4P9XGX0"/>
<sequence length="406" mass="44297">MFREENIVIIECGSRYFRVSKGVGDPTRQPLVPQLSALAVPQEVRVPQNGENTAGSQDAEALASEFVCGGAAEQVLSRPDAVHQPIQRGRIVDWERFAAICDHALFRELGCRRATNNSPVLLCTPAYWSKRDRERLTQLFFERFNVPAFMIAEQPLLALYGVGSVTGVAIDIGYETTDVTPVIDGFLQRHAMQTLCMGVKDLDAHLEKLLRADDQVQAAVGADVLPEFIQQLKSSGHYTVAPTAADIARTEREDIEFRGGKVSVGSARCAFAEPLFAPELIEQQIASLPEAVHAAITVCDADKRVQLSECLILTGGGSLLPGLRERLEAELATLFACGETIGDMQVSNLRFVGAPDYLGEYREHPELFGFLGGIILGKVAVSDSKNFVTKTDYNERGPSAIHAKNP</sequence>
<dbReference type="Pfam" id="PF00022">
    <property type="entry name" value="Actin"/>
    <property type="match status" value="1"/>
</dbReference>
<name>A0A4P9XGX0_9FUNG</name>
<gene>
    <name evidence="2" type="ORF">THASP1DRAFT_33304</name>
</gene>
<evidence type="ECO:0000313" key="2">
    <source>
        <dbReference type="EMBL" id="RKP04882.1"/>
    </source>
</evidence>
<keyword evidence="3" id="KW-1185">Reference proteome</keyword>
<dbReference type="AlphaFoldDB" id="A0A4P9XGX0"/>
<dbReference type="Gene3D" id="3.30.420.40">
    <property type="match status" value="3"/>
</dbReference>
<evidence type="ECO:0000256" key="1">
    <source>
        <dbReference type="RuleBase" id="RU000487"/>
    </source>
</evidence>
<dbReference type="Proteomes" id="UP000271241">
    <property type="component" value="Unassembled WGS sequence"/>
</dbReference>
<proteinExistence type="inferred from homology"/>
<protein>
    <submittedName>
        <fullName evidence="2">Actin family</fullName>
    </submittedName>
</protein>
<dbReference type="PANTHER" id="PTHR11937">
    <property type="entry name" value="ACTIN"/>
    <property type="match status" value="1"/>
</dbReference>
<dbReference type="SUPFAM" id="SSF53067">
    <property type="entry name" value="Actin-like ATPase domain"/>
    <property type="match status" value="2"/>
</dbReference>
<dbReference type="SMART" id="SM00268">
    <property type="entry name" value="ACTIN"/>
    <property type="match status" value="1"/>
</dbReference>
<evidence type="ECO:0000313" key="3">
    <source>
        <dbReference type="Proteomes" id="UP000271241"/>
    </source>
</evidence>
<dbReference type="OrthoDB" id="74201at2759"/>
<organism evidence="2 3">
    <name type="scientific">Thamnocephalis sphaerospora</name>
    <dbReference type="NCBI Taxonomy" id="78915"/>
    <lineage>
        <taxon>Eukaryota</taxon>
        <taxon>Fungi</taxon>
        <taxon>Fungi incertae sedis</taxon>
        <taxon>Zoopagomycota</taxon>
        <taxon>Zoopagomycotina</taxon>
        <taxon>Zoopagomycetes</taxon>
        <taxon>Zoopagales</taxon>
        <taxon>Sigmoideomycetaceae</taxon>
        <taxon>Thamnocephalis</taxon>
    </lineage>
</organism>
<dbReference type="Gene3D" id="3.90.640.10">
    <property type="entry name" value="Actin, Chain A, domain 4"/>
    <property type="match status" value="1"/>
</dbReference>
<dbReference type="InterPro" id="IPR043129">
    <property type="entry name" value="ATPase_NBD"/>
</dbReference>